<accession>A0A1D1Z6Y3</accession>
<feature type="domain" description="SigF-like NTF2-like" evidence="1">
    <location>
        <begin position="16"/>
        <end position="147"/>
    </location>
</feature>
<organism evidence="2">
    <name type="scientific">Anthurium amnicola</name>
    <dbReference type="NCBI Taxonomy" id="1678845"/>
    <lineage>
        <taxon>Eukaryota</taxon>
        <taxon>Viridiplantae</taxon>
        <taxon>Streptophyta</taxon>
        <taxon>Embryophyta</taxon>
        <taxon>Tracheophyta</taxon>
        <taxon>Spermatophyta</taxon>
        <taxon>Magnoliopsida</taxon>
        <taxon>Liliopsida</taxon>
        <taxon>Araceae</taxon>
        <taxon>Pothoideae</taxon>
        <taxon>Potheae</taxon>
        <taxon>Anthurium</taxon>
    </lineage>
</organism>
<dbReference type="PANTHER" id="PTHR35393">
    <property type="entry name" value="CHROMOSOME 1, WHOLE GENOME SHOTGUN SEQUENCE"/>
    <property type="match status" value="1"/>
</dbReference>
<dbReference type="AlphaFoldDB" id="A0A1D1Z6Y3"/>
<protein>
    <submittedName>
        <fullName evidence="2">SrfA-induced gene F protein</fullName>
    </submittedName>
</protein>
<dbReference type="EMBL" id="GDJX01005268">
    <property type="protein sequence ID" value="JAT62668.1"/>
    <property type="molecule type" value="Transcribed_RNA"/>
</dbReference>
<sequence length="177" mass="20767">FKPSKIMDIRYSDQILPEIIYDLLSHDEAIYKKVLDTYFIDDATLSHPLLNVYGTHNIRKVFRVWSTFNKYEPEIHDKEDIIFDGVTAIINIKQNICPRVLPFLHFVVPSITTLRFRKENDGLLYIYRMEDNWTLEGLIQSIPLINWWYENIVRKLVVGKLITGTGSLIDGAISYMK</sequence>
<feature type="non-terminal residue" evidence="2">
    <location>
        <position position="1"/>
    </location>
</feature>
<dbReference type="Pfam" id="PF24840">
    <property type="entry name" value="NTF2_SigF"/>
    <property type="match status" value="1"/>
</dbReference>
<evidence type="ECO:0000259" key="1">
    <source>
        <dbReference type="Pfam" id="PF24840"/>
    </source>
</evidence>
<proteinExistence type="predicted"/>
<reference evidence="2" key="1">
    <citation type="submission" date="2015-07" db="EMBL/GenBank/DDBJ databases">
        <title>Transcriptome Assembly of Anthurium amnicola.</title>
        <authorList>
            <person name="Suzuki J."/>
        </authorList>
    </citation>
    <scope>NUCLEOTIDE SEQUENCE</scope>
</reference>
<evidence type="ECO:0000313" key="2">
    <source>
        <dbReference type="EMBL" id="JAT62668.1"/>
    </source>
</evidence>
<dbReference type="PANTHER" id="PTHR35393:SF1">
    <property type="entry name" value="SNOAL-LIKE DOMAIN-CONTAINING PROTEIN"/>
    <property type="match status" value="1"/>
</dbReference>
<gene>
    <name evidence="2" type="primary">sigF_5</name>
    <name evidence="2" type="ORF">g.18457</name>
</gene>
<name>A0A1D1Z6Y3_9ARAE</name>
<dbReference type="InterPro" id="IPR057514">
    <property type="entry name" value="NTF2_SigF"/>
</dbReference>